<dbReference type="InterPro" id="IPR013083">
    <property type="entry name" value="Znf_RING/FYVE/PHD"/>
</dbReference>
<comment type="pathway">
    <text evidence="3">Protein modification; protein ubiquitination.</text>
</comment>
<dbReference type="GO" id="GO:1990112">
    <property type="term" value="C:RQC complex"/>
    <property type="evidence" value="ECO:0007669"/>
    <property type="project" value="InterPro"/>
</dbReference>
<dbReference type="GO" id="GO:1990116">
    <property type="term" value="P:ribosome-associated ubiquitin-dependent protein catabolic process"/>
    <property type="evidence" value="ECO:0007669"/>
    <property type="project" value="InterPro"/>
</dbReference>
<evidence type="ECO:0000256" key="7">
    <source>
        <dbReference type="ARBA" id="ARBA00022490"/>
    </source>
</evidence>
<evidence type="ECO:0000256" key="4">
    <source>
        <dbReference type="ARBA" id="ARBA00007997"/>
    </source>
</evidence>
<dbReference type="PROSITE" id="PS50089">
    <property type="entry name" value="ZF_RING_2"/>
    <property type="match status" value="1"/>
</dbReference>
<dbReference type="EMBL" id="JAEHOD010000046">
    <property type="protein sequence ID" value="KAG2437620.1"/>
    <property type="molecule type" value="Genomic_DNA"/>
</dbReference>
<dbReference type="UniPathway" id="UPA00143"/>
<dbReference type="GO" id="GO:0061630">
    <property type="term" value="F:ubiquitin protein ligase activity"/>
    <property type="evidence" value="ECO:0007669"/>
    <property type="project" value="UniProtKB-EC"/>
</dbReference>
<comment type="subcellular location">
    <subcellularLocation>
        <location evidence="2">Cytoplasm</location>
        <location evidence="2">Cytosol</location>
    </subcellularLocation>
</comment>
<keyword evidence="7" id="KW-0963">Cytoplasm</keyword>
<accession>A0A835W367</accession>
<dbReference type="GO" id="GO:0072344">
    <property type="term" value="P:rescue of stalled ribosome"/>
    <property type="evidence" value="ECO:0007669"/>
    <property type="project" value="TreeGrafter"/>
</dbReference>
<dbReference type="GO" id="GO:0016567">
    <property type="term" value="P:protein ubiquitination"/>
    <property type="evidence" value="ECO:0007669"/>
    <property type="project" value="UniProtKB-UniPathway"/>
</dbReference>
<evidence type="ECO:0000256" key="3">
    <source>
        <dbReference type="ARBA" id="ARBA00004906"/>
    </source>
</evidence>
<feature type="region of interest" description="Disordered" evidence="15">
    <location>
        <begin position="1041"/>
        <end position="1081"/>
    </location>
</feature>
<evidence type="ECO:0000256" key="10">
    <source>
        <dbReference type="ARBA" id="ARBA00022737"/>
    </source>
</evidence>
<dbReference type="InterPro" id="IPR054477">
    <property type="entry name" value="LTN1_E3_ligase_6th"/>
</dbReference>
<feature type="region of interest" description="Disordered" evidence="15">
    <location>
        <begin position="303"/>
        <end position="332"/>
    </location>
</feature>
<evidence type="ECO:0000256" key="14">
    <source>
        <dbReference type="PROSITE-ProRule" id="PRU00175"/>
    </source>
</evidence>
<dbReference type="CDD" id="cd16491">
    <property type="entry name" value="RING-CH-C4HC3_LTN1"/>
    <property type="match status" value="1"/>
</dbReference>
<evidence type="ECO:0000313" key="17">
    <source>
        <dbReference type="EMBL" id="KAG2437620.1"/>
    </source>
</evidence>
<feature type="region of interest" description="Disordered" evidence="15">
    <location>
        <begin position="58"/>
        <end position="94"/>
    </location>
</feature>
<proteinExistence type="inferred from homology"/>
<evidence type="ECO:0000256" key="11">
    <source>
        <dbReference type="ARBA" id="ARBA00022771"/>
    </source>
</evidence>
<keyword evidence="11 14" id="KW-0863">Zinc-finger</keyword>
<sequence length="2372" mass="237831">MGKETKGDRKATKPSSSARAAESLAGKAAAGVGFGFGGFMGATPVAATASPGFSVGGGAASGARRADGGTYPASSSAPGDGGGGKGDSDSSSCLGSLTGGGDVVVPTQLDGELAQCLRHLSKKDPTTKTKALQSLRALLPSRSGDHVAAALPAWIHCYRRLILDPSRAVRSEAAATLSAFVAAAGKATAPHLRALMGPWWLAQHDPYAEAAMQSRAAFSAAFPGSGSGSGSGSRRQLEVLLHCRSQLVAYLRDMMAAAPAQLGDPRKDSAEELEERHERVQAACCAAWAQLLDVLAGPGPATLTPLPQQPVTQRQHDEAGGSAAAAASTNKPATAAQESELLAAVQETLCKQGFWRAVTGSKSAVVRRAAYSLARTAATRAPWILASCIAESAPCVLGALGDKEPGNHGAMWEAVLTYGKYVPEGWSHVNLRKMLLPRLTALLRHGCYGSAASSLPALLPLLPLLPPGTLGPAPDVFGNLLDAVWTGAADPSAQSRAAKSASLAAYRECLAWGLSGSGRLSVAQPQAAAAANAASTPTSPPAAQSAEHQPPHQPSDVAFCTALLRGSVQQHVLPALLGQPGRCSSYTATEAAELLADLVQSLVPDKQQQRTQDAATASAGAGAGGGASTAAAARGVAVDCLSQLLQEYLAHTLASSVSMAASAETADSGAAPAGDRASSEMTAECDGVVCLLGRLRAAGSPACDQLATQVASAAAAGLMTSGSALPTEASQLLAALLREYGASGLATVALSPAPFGGGSSAAVGASGITTQVAPARALGSGRGGGTTAASPSLSLSLESLIAGFRDGPVSGAAAAASADLLVAFCLSRQDEGGEGGGGAVAGGGGAAAVLWEQVMAEVLMGAGSSRGDSGRQDTAGELQARCLRRATLLMQRCAASSTCYGGVCTWTSPSLDAAAVSLLAGAAGQPLDSAMAVGEAAPRVVAAAEAQAQAELLSTALGANSSGLVMLSPAAASSVLQVLTARLRAATVPAAAAIAVSALGAPICDPKCGLWGLLPGAACDVVAAVAALAWRAPLQLDPAAATGLEGDADDSEEGPDSPAADSDCEDADGWDEGASTSIGDWGMAGAREDRAALLARGLAAIGAEEDDEKEQADGMDREEWAGAWTAAAEVWRQCQPLSAAAAALPADVTDALVLRLARDLAAAVCGKQHQHQDMAVAPDAAASYRLGARAWAAHAADLLRCVPGGASRRSAALAALLAADPAWRFWSAAAAAAAAAAADGGDGRHDGDDGMPVQEPAAAAAAERGPPGGVVRSLEHLARLLLLLLEQKGRGVGGGEDSLGWVVLELLCSYTAAVEGQQGSSAVACTQSQAVSWRSAVGGAAEAGLQRLVAAAVLEAEAASRAGRHPGHSERQLHALVDGLAEGCSAAAAAAAAAQAGSGPSSRPPGSEAEAVYLECLCRVAVVMERASAAALARRLQRTPQESEPRGLLAPLLPHQQRLCRNWLAGCRPDTAAITTSTARCLPLRAISRLLPLVAGPLRLAAASRAAEGVGDAGDGRSQPSISTVAAAEAEAILVEAGLPELSEAWVRHCLAQPAAMHMRELRTELQPADTGADAGASGTLQSLRLAAACFPVPGACGGIGGGGAAAAADAAVLLRSGGAALAAPERPLLPALVRHLSERTAGVAAARRQQPLRPGATDALGQVPERRQEETQSLAAAAEQEAQACVTQMQHAALLYCWQGLGQPEWHALLQDVQVHMAAAVSALQDVLRQLAAAARAAADSVLGQAPGSTPPGPVALQLLHKLVQRGVLPKLPVAAQLAEACTAAVHGNGTGPAEKAAAQLAAALAEMQSDVFAARGSSTAAGAAASARELLGSSVSCCYSYAMQLALLAGGLTCFTAALGSCAAATTLSDWLTNHGVFWAAVARCAGHALQPGREHLGAVAAAAAVRASAGVLEGAGMDAVGALLALALAPAGGDSGSGVAAAPAPVLQLRPAAYRLLLLDGDAALLGRLTLAEAVATGAAAGGGAGSSGGDAADVLPEYEGDDLAYLTAGGVRPEMAQLLLLPATAAAASGGGCSVAYLTAWSLLLAHVLHMDPSSGGLAVLRQLLREAGHLVHGLLGQLVPQLGITGGAAAAGGGAGASKSARRLAAAAAGNPGTAARGSGAGAAHANAAATAVEGWQLAEVLREVGLPAGRHARRTCCRSLYRAVLRALPATARGWFGDLRDRGLAAAVEAYTAAAEGPALLAAEMEAVQALGKGVAASDGDSKFTVRCSAAAREVVAVLEVEDGAVLELAVRLPACLPLRAPEVECRRKVGVNEGRLRKWLLSIATFLRHQNGSVADAICLWRRNVDSEFAGVEACLICYSVISSVNAQLPRLVCRTCGVRFHPACLYKWFKSAGKSQCPHCQALW</sequence>
<evidence type="ECO:0000313" key="18">
    <source>
        <dbReference type="Proteomes" id="UP000613740"/>
    </source>
</evidence>
<reference evidence="17" key="1">
    <citation type="journal article" date="2020" name="bioRxiv">
        <title>Comparative genomics of Chlamydomonas.</title>
        <authorList>
            <person name="Craig R.J."/>
            <person name="Hasan A.R."/>
            <person name="Ness R.W."/>
            <person name="Keightley P.D."/>
        </authorList>
    </citation>
    <scope>NUCLEOTIDE SEQUENCE</scope>
    <source>
        <strain evidence="17">CCAP 11/173</strain>
    </source>
</reference>
<evidence type="ECO:0000256" key="5">
    <source>
        <dbReference type="ARBA" id="ARBA00012483"/>
    </source>
</evidence>
<dbReference type="InterPro" id="IPR054476">
    <property type="entry name" value="Ltn1_N"/>
</dbReference>
<keyword evidence="12" id="KW-0833">Ubl conjugation pathway</keyword>
<dbReference type="PANTHER" id="PTHR12389:SF0">
    <property type="entry name" value="E3 UBIQUITIN-PROTEIN LIGASE LISTERIN"/>
    <property type="match status" value="1"/>
</dbReference>
<feature type="compositionally biased region" description="Basic and acidic residues" evidence="15">
    <location>
        <begin position="1"/>
        <end position="11"/>
    </location>
</feature>
<comment type="catalytic activity">
    <reaction evidence="1">
        <text>S-ubiquitinyl-[E2 ubiquitin-conjugating enzyme]-L-cysteine + [acceptor protein]-L-lysine = [E2 ubiquitin-conjugating enzyme]-L-cysteine + N(6)-ubiquitinyl-[acceptor protein]-L-lysine.</text>
        <dbReference type="EC" id="2.3.2.27"/>
    </reaction>
</comment>
<evidence type="ECO:0000256" key="12">
    <source>
        <dbReference type="ARBA" id="ARBA00022786"/>
    </source>
</evidence>
<dbReference type="FunFam" id="3.30.40.10:FF:000038">
    <property type="entry name" value="E3 ubiquitin-protein ligase listerin"/>
    <property type="match status" value="1"/>
</dbReference>
<dbReference type="InterPro" id="IPR039804">
    <property type="entry name" value="RING-CH-C4HC3_LTN1"/>
</dbReference>
<feature type="compositionally biased region" description="Acidic residues" evidence="15">
    <location>
        <begin position="1062"/>
        <end position="1071"/>
    </location>
</feature>
<feature type="region of interest" description="Disordered" evidence="15">
    <location>
        <begin position="1239"/>
        <end position="1267"/>
    </location>
</feature>
<evidence type="ECO:0000256" key="1">
    <source>
        <dbReference type="ARBA" id="ARBA00000900"/>
    </source>
</evidence>
<dbReference type="GO" id="GO:0008270">
    <property type="term" value="F:zinc ion binding"/>
    <property type="evidence" value="ECO:0007669"/>
    <property type="project" value="UniProtKB-KW"/>
</dbReference>
<dbReference type="GO" id="GO:0005829">
    <property type="term" value="C:cytosol"/>
    <property type="evidence" value="ECO:0007669"/>
    <property type="project" value="UniProtKB-SubCell"/>
</dbReference>
<feature type="region of interest" description="Disordered" evidence="15">
    <location>
        <begin position="1"/>
        <end position="24"/>
    </location>
</feature>
<comment type="caution">
    <text evidence="17">The sequence shown here is derived from an EMBL/GenBank/DDBJ whole genome shotgun (WGS) entry which is preliminary data.</text>
</comment>
<evidence type="ECO:0000259" key="16">
    <source>
        <dbReference type="PROSITE" id="PS50089"/>
    </source>
</evidence>
<dbReference type="EC" id="2.3.2.27" evidence="5"/>
<keyword evidence="8" id="KW-0808">Transferase</keyword>
<dbReference type="PANTHER" id="PTHR12389">
    <property type="entry name" value="ZINC FINGER PROTEIN 294"/>
    <property type="match status" value="1"/>
</dbReference>
<evidence type="ECO:0000256" key="13">
    <source>
        <dbReference type="ARBA" id="ARBA00022833"/>
    </source>
</evidence>
<dbReference type="InterPro" id="IPR001841">
    <property type="entry name" value="Znf_RING"/>
</dbReference>
<dbReference type="Gene3D" id="3.30.40.10">
    <property type="entry name" value="Zinc/RING finger domain, C3HC4 (zinc finger)"/>
    <property type="match status" value="1"/>
</dbReference>
<evidence type="ECO:0000256" key="9">
    <source>
        <dbReference type="ARBA" id="ARBA00022723"/>
    </source>
</evidence>
<dbReference type="Pfam" id="PF22999">
    <property type="entry name" value="LTN1_E3_ligase_6th"/>
    <property type="match status" value="1"/>
</dbReference>
<evidence type="ECO:0000256" key="15">
    <source>
        <dbReference type="SAM" id="MobiDB-lite"/>
    </source>
</evidence>
<dbReference type="Pfam" id="PF22958">
    <property type="entry name" value="Ltn1_1st"/>
    <property type="match status" value="1"/>
</dbReference>
<comment type="similarity">
    <text evidence="4">Belongs to the LTN1 family.</text>
</comment>
<dbReference type="OrthoDB" id="6108at2759"/>
<feature type="domain" description="RING-type" evidence="16">
    <location>
        <begin position="2322"/>
        <end position="2369"/>
    </location>
</feature>
<gene>
    <name evidence="17" type="ORF">HYH02_011259</name>
</gene>
<dbReference type="InterPro" id="IPR054478">
    <property type="entry name" value="LTN1_UBC"/>
</dbReference>
<dbReference type="InterPro" id="IPR039795">
    <property type="entry name" value="LTN1/Rkr1"/>
</dbReference>
<evidence type="ECO:0000256" key="2">
    <source>
        <dbReference type="ARBA" id="ARBA00004514"/>
    </source>
</evidence>
<evidence type="ECO:0000256" key="8">
    <source>
        <dbReference type="ARBA" id="ARBA00022679"/>
    </source>
</evidence>
<dbReference type="SUPFAM" id="SSF57850">
    <property type="entry name" value="RING/U-box"/>
    <property type="match status" value="1"/>
</dbReference>
<protein>
    <recommendedName>
        <fullName evidence="6">E3 ubiquitin-protein ligase listerin</fullName>
        <ecNumber evidence="5">2.3.2.27</ecNumber>
    </recommendedName>
</protein>
<keyword evidence="9" id="KW-0479">Metal-binding</keyword>
<dbReference type="Gene3D" id="1.25.10.10">
    <property type="entry name" value="Leucine-rich Repeat Variant"/>
    <property type="match status" value="1"/>
</dbReference>
<organism evidence="17 18">
    <name type="scientific">Chlamydomonas schloesseri</name>
    <dbReference type="NCBI Taxonomy" id="2026947"/>
    <lineage>
        <taxon>Eukaryota</taxon>
        <taxon>Viridiplantae</taxon>
        <taxon>Chlorophyta</taxon>
        <taxon>core chlorophytes</taxon>
        <taxon>Chlorophyceae</taxon>
        <taxon>CS clade</taxon>
        <taxon>Chlamydomonadales</taxon>
        <taxon>Chlamydomonadaceae</taxon>
        <taxon>Chlamydomonas</taxon>
    </lineage>
</organism>
<feature type="compositionally biased region" description="Low complexity" evidence="15">
    <location>
        <begin position="531"/>
        <end position="546"/>
    </location>
</feature>
<name>A0A835W367_9CHLO</name>
<dbReference type="GO" id="GO:0043023">
    <property type="term" value="F:ribosomal large subunit binding"/>
    <property type="evidence" value="ECO:0007669"/>
    <property type="project" value="TreeGrafter"/>
</dbReference>
<keyword evidence="18" id="KW-1185">Reference proteome</keyword>
<keyword evidence="13" id="KW-0862">Zinc</keyword>
<dbReference type="InterPro" id="IPR011989">
    <property type="entry name" value="ARM-like"/>
</dbReference>
<dbReference type="Proteomes" id="UP000613740">
    <property type="component" value="Unassembled WGS sequence"/>
</dbReference>
<feature type="compositionally biased region" description="Low complexity" evidence="15">
    <location>
        <begin position="320"/>
        <end position="332"/>
    </location>
</feature>
<evidence type="ECO:0000256" key="6">
    <source>
        <dbReference type="ARBA" id="ARBA00017157"/>
    </source>
</evidence>
<feature type="region of interest" description="Disordered" evidence="15">
    <location>
        <begin position="531"/>
        <end position="555"/>
    </location>
</feature>
<dbReference type="InterPro" id="IPR016024">
    <property type="entry name" value="ARM-type_fold"/>
</dbReference>
<dbReference type="Pfam" id="PF23009">
    <property type="entry name" value="UBC_like"/>
    <property type="match status" value="1"/>
</dbReference>
<dbReference type="SUPFAM" id="SSF48371">
    <property type="entry name" value="ARM repeat"/>
    <property type="match status" value="1"/>
</dbReference>
<feature type="compositionally biased region" description="Acidic residues" evidence="15">
    <location>
        <begin position="1046"/>
        <end position="1055"/>
    </location>
</feature>
<keyword evidence="10" id="KW-0677">Repeat</keyword>